<protein>
    <recommendedName>
        <fullName evidence="1">RRM domain-containing protein</fullName>
    </recommendedName>
</protein>
<dbReference type="EMBL" id="JANBQB010001028">
    <property type="protein sequence ID" value="KAJ1972539.1"/>
    <property type="molecule type" value="Genomic_DNA"/>
</dbReference>
<sequence length="60" mass="6170">MSHAPAAASPPPATSLPITGEEGCTLYVGNLHPQVTEAMLHGVFQAAGTVCSIKIIINKK</sequence>
<proteinExistence type="predicted"/>
<dbReference type="Gene3D" id="3.30.70.330">
    <property type="match status" value="1"/>
</dbReference>
<dbReference type="InterPro" id="IPR012677">
    <property type="entry name" value="Nucleotide-bd_a/b_plait_sf"/>
</dbReference>
<comment type="caution">
    <text evidence="2">The sequence shown here is derived from an EMBL/GenBank/DDBJ whole genome shotgun (WGS) entry which is preliminary data.</text>
</comment>
<keyword evidence="3" id="KW-1185">Reference proteome</keyword>
<evidence type="ECO:0000313" key="2">
    <source>
        <dbReference type="EMBL" id="KAJ1972539.1"/>
    </source>
</evidence>
<reference evidence="2" key="1">
    <citation type="submission" date="2022-07" db="EMBL/GenBank/DDBJ databases">
        <title>Phylogenomic reconstructions and comparative analyses of Kickxellomycotina fungi.</title>
        <authorList>
            <person name="Reynolds N.K."/>
            <person name="Stajich J.E."/>
            <person name="Barry K."/>
            <person name="Grigoriev I.V."/>
            <person name="Crous P."/>
            <person name="Smith M.E."/>
        </authorList>
    </citation>
    <scope>NUCLEOTIDE SEQUENCE</scope>
    <source>
        <strain evidence="2">RSA 567</strain>
    </source>
</reference>
<dbReference type="Pfam" id="PF00076">
    <property type="entry name" value="RRM_1"/>
    <property type="match status" value="1"/>
</dbReference>
<dbReference type="SUPFAM" id="SSF54928">
    <property type="entry name" value="RNA-binding domain, RBD"/>
    <property type="match status" value="1"/>
</dbReference>
<evidence type="ECO:0000313" key="3">
    <source>
        <dbReference type="Proteomes" id="UP001151582"/>
    </source>
</evidence>
<feature type="domain" description="RRM" evidence="1">
    <location>
        <begin position="26"/>
        <end position="58"/>
    </location>
</feature>
<dbReference type="InterPro" id="IPR000504">
    <property type="entry name" value="RRM_dom"/>
</dbReference>
<name>A0A9W8AX55_9FUNG</name>
<feature type="non-terminal residue" evidence="2">
    <location>
        <position position="60"/>
    </location>
</feature>
<dbReference type="GO" id="GO:0003723">
    <property type="term" value="F:RNA binding"/>
    <property type="evidence" value="ECO:0007669"/>
    <property type="project" value="InterPro"/>
</dbReference>
<evidence type="ECO:0000259" key="1">
    <source>
        <dbReference type="Pfam" id="PF00076"/>
    </source>
</evidence>
<gene>
    <name evidence="2" type="ORF">H4R34_005375</name>
</gene>
<accession>A0A9W8AX55</accession>
<dbReference type="InterPro" id="IPR035979">
    <property type="entry name" value="RBD_domain_sf"/>
</dbReference>
<dbReference type="Proteomes" id="UP001151582">
    <property type="component" value="Unassembled WGS sequence"/>
</dbReference>
<dbReference type="AlphaFoldDB" id="A0A9W8AX55"/>
<dbReference type="OrthoDB" id="5589421at2759"/>
<organism evidence="2 3">
    <name type="scientific">Dimargaris verticillata</name>
    <dbReference type="NCBI Taxonomy" id="2761393"/>
    <lineage>
        <taxon>Eukaryota</taxon>
        <taxon>Fungi</taxon>
        <taxon>Fungi incertae sedis</taxon>
        <taxon>Zoopagomycota</taxon>
        <taxon>Kickxellomycotina</taxon>
        <taxon>Dimargaritomycetes</taxon>
        <taxon>Dimargaritales</taxon>
        <taxon>Dimargaritaceae</taxon>
        <taxon>Dimargaris</taxon>
    </lineage>
</organism>